<dbReference type="InterPro" id="IPR009075">
    <property type="entry name" value="AcylCo_DH/oxidase_C"/>
</dbReference>
<dbReference type="PANTHER" id="PTHR43884">
    <property type="entry name" value="ACYL-COA DEHYDROGENASE"/>
    <property type="match status" value="1"/>
</dbReference>
<proteinExistence type="inferred from homology"/>
<organism evidence="9 10">
    <name type="scientific">Brotonthovivens ammoniilytica</name>
    <dbReference type="NCBI Taxonomy" id="2981725"/>
    <lineage>
        <taxon>Bacteria</taxon>
        <taxon>Bacillati</taxon>
        <taxon>Bacillota</taxon>
        <taxon>Clostridia</taxon>
        <taxon>Lachnospirales</taxon>
        <taxon>Lachnospiraceae</taxon>
        <taxon>Brotonthovivens</taxon>
    </lineage>
</organism>
<feature type="domain" description="Acyl-CoA dehydrogenase/oxidase C-terminal" evidence="6">
    <location>
        <begin position="227"/>
        <end position="374"/>
    </location>
</feature>
<dbReference type="SUPFAM" id="SSF56645">
    <property type="entry name" value="Acyl-CoA dehydrogenase NM domain-like"/>
    <property type="match status" value="1"/>
</dbReference>
<dbReference type="PANTHER" id="PTHR43884:SF12">
    <property type="entry name" value="ISOVALERYL-COA DEHYDROGENASE, MITOCHONDRIAL-RELATED"/>
    <property type="match status" value="1"/>
</dbReference>
<evidence type="ECO:0000256" key="3">
    <source>
        <dbReference type="ARBA" id="ARBA00022630"/>
    </source>
</evidence>
<reference evidence="9 10" key="1">
    <citation type="journal article" date="2021" name="ISME Commun">
        <title>Automated analysis of genomic sequences facilitates high-throughput and comprehensive description of bacteria.</title>
        <authorList>
            <person name="Hitch T.C.A."/>
        </authorList>
    </citation>
    <scope>NUCLEOTIDE SEQUENCE [LARGE SCALE GENOMIC DNA]</scope>
    <source>
        <strain evidence="9 10">Sanger_109</strain>
    </source>
</reference>
<protein>
    <submittedName>
        <fullName evidence="9">Acyl-CoA dehydrogenase family protein</fullName>
    </submittedName>
</protein>
<gene>
    <name evidence="9" type="ORF">OCV88_08715</name>
</gene>
<comment type="similarity">
    <text evidence="2 5">Belongs to the acyl-CoA dehydrogenase family.</text>
</comment>
<evidence type="ECO:0000259" key="6">
    <source>
        <dbReference type="Pfam" id="PF00441"/>
    </source>
</evidence>
<dbReference type="Proteomes" id="UP001652442">
    <property type="component" value="Unassembled WGS sequence"/>
</dbReference>
<evidence type="ECO:0000256" key="1">
    <source>
        <dbReference type="ARBA" id="ARBA00001974"/>
    </source>
</evidence>
<dbReference type="Gene3D" id="1.20.140.10">
    <property type="entry name" value="Butyryl-CoA Dehydrogenase, subunit A, domain 3"/>
    <property type="match status" value="1"/>
</dbReference>
<name>A0ABT2TJL6_9FIRM</name>
<dbReference type="InterPro" id="IPR013786">
    <property type="entry name" value="AcylCoA_DH/ox_N"/>
</dbReference>
<dbReference type="RefSeq" id="WP_158425119.1">
    <property type="nucleotide sequence ID" value="NZ_JAOQJQ010000003.1"/>
</dbReference>
<evidence type="ECO:0000313" key="10">
    <source>
        <dbReference type="Proteomes" id="UP001652442"/>
    </source>
</evidence>
<keyword evidence="10" id="KW-1185">Reference proteome</keyword>
<dbReference type="PROSITE" id="PS00072">
    <property type="entry name" value="ACYL_COA_DH_1"/>
    <property type="match status" value="1"/>
</dbReference>
<evidence type="ECO:0000256" key="5">
    <source>
        <dbReference type="RuleBase" id="RU362125"/>
    </source>
</evidence>
<accession>A0ABT2TJL6</accession>
<evidence type="ECO:0000313" key="9">
    <source>
        <dbReference type="EMBL" id="MCU6762413.1"/>
    </source>
</evidence>
<dbReference type="Gene3D" id="1.10.540.10">
    <property type="entry name" value="Acyl-CoA dehydrogenase/oxidase, N-terminal domain"/>
    <property type="match status" value="1"/>
</dbReference>
<dbReference type="PROSITE" id="PS00073">
    <property type="entry name" value="ACYL_COA_DH_2"/>
    <property type="match status" value="1"/>
</dbReference>
<dbReference type="SUPFAM" id="SSF47203">
    <property type="entry name" value="Acyl-CoA dehydrogenase C-terminal domain-like"/>
    <property type="match status" value="1"/>
</dbReference>
<dbReference type="Pfam" id="PF00441">
    <property type="entry name" value="Acyl-CoA_dh_1"/>
    <property type="match status" value="1"/>
</dbReference>
<keyword evidence="4 5" id="KW-0274">FAD</keyword>
<dbReference type="InterPro" id="IPR006089">
    <property type="entry name" value="Acyl-CoA_DH_CS"/>
</dbReference>
<dbReference type="InterPro" id="IPR037069">
    <property type="entry name" value="AcylCoA_DH/ox_N_sf"/>
</dbReference>
<evidence type="ECO:0000256" key="2">
    <source>
        <dbReference type="ARBA" id="ARBA00009347"/>
    </source>
</evidence>
<keyword evidence="5" id="KW-0560">Oxidoreductase</keyword>
<evidence type="ECO:0000259" key="7">
    <source>
        <dbReference type="Pfam" id="PF02770"/>
    </source>
</evidence>
<comment type="caution">
    <text evidence="9">The sequence shown here is derived from an EMBL/GenBank/DDBJ whole genome shotgun (WGS) entry which is preliminary data.</text>
</comment>
<dbReference type="InterPro" id="IPR006091">
    <property type="entry name" value="Acyl-CoA_Oxase/DH_mid-dom"/>
</dbReference>
<feature type="domain" description="Acyl-CoA dehydrogenase/oxidase N-terminal" evidence="8">
    <location>
        <begin position="6"/>
        <end position="110"/>
    </location>
</feature>
<comment type="cofactor">
    <cofactor evidence="1 5">
        <name>FAD</name>
        <dbReference type="ChEBI" id="CHEBI:57692"/>
    </cofactor>
</comment>
<feature type="domain" description="Acyl-CoA oxidase/dehydrogenase middle" evidence="7">
    <location>
        <begin position="120"/>
        <end position="215"/>
    </location>
</feature>
<dbReference type="Pfam" id="PF02771">
    <property type="entry name" value="Acyl-CoA_dh_N"/>
    <property type="match status" value="1"/>
</dbReference>
<dbReference type="PIRSF" id="PIRSF016578">
    <property type="entry name" value="HsaA"/>
    <property type="match status" value="1"/>
</dbReference>
<evidence type="ECO:0000259" key="8">
    <source>
        <dbReference type="Pfam" id="PF02771"/>
    </source>
</evidence>
<dbReference type="Pfam" id="PF02770">
    <property type="entry name" value="Acyl-CoA_dh_M"/>
    <property type="match status" value="1"/>
</dbReference>
<dbReference type="InterPro" id="IPR046373">
    <property type="entry name" value="Acyl-CoA_Oxase/DH_mid-dom_sf"/>
</dbReference>
<sequence>MGYMLNEDQKDIVKMAHDFCEKEIKPFAAQWDKDGTFPLDTVKKAMEIGYHCLEIPEEFGGSGIDYVTVAAVMEEFAKYDLGFATTLMGTTLSLKPVLMHGTPEQKKMYSDVIVGGGLGAFALTEADAGSDAAATRTTAVKDGNEYVINGSKCFITNSTYADIFVVFALTDKTKGVKGISAFIVERNRPGFSVDKHEDKMGLRSSDTASLVFEDVRIPEDHLLGKEGEGFKYAMQTLDLARPFVGASAVGVAQRCIDEAAVYAKQRQCFGAPIAKLQAIQFKLADMEIGVETARQMIVHTLCLAEAHMPYSREAAIAKCYAADVAFKNAGEAIQILGGYGYSREYPVEKLLRDSKILQIYEGTNEVQRVVISGQVLRRY</sequence>
<keyword evidence="3 5" id="KW-0285">Flavoprotein</keyword>
<dbReference type="InterPro" id="IPR009100">
    <property type="entry name" value="AcylCoA_DH/oxidase_NM_dom_sf"/>
</dbReference>
<dbReference type="Gene3D" id="2.40.110.10">
    <property type="entry name" value="Butyryl-CoA Dehydrogenase, subunit A, domain 2"/>
    <property type="match status" value="1"/>
</dbReference>
<dbReference type="EMBL" id="JAOQJQ010000003">
    <property type="protein sequence ID" value="MCU6762413.1"/>
    <property type="molecule type" value="Genomic_DNA"/>
</dbReference>
<evidence type="ECO:0000256" key="4">
    <source>
        <dbReference type="ARBA" id="ARBA00022827"/>
    </source>
</evidence>
<dbReference type="InterPro" id="IPR036250">
    <property type="entry name" value="AcylCo_DH-like_C"/>
</dbReference>